<sequence>MTFERINPPQLAASRGFSHAVSTDRARTVYLAGQTALDRSGTIVGTDIVTQFEQALLNLLQALRAAGGSGDDLACVTIYIVDMDAYLAHSREIGKIWRRLVGTEYPAMAGIGVSRLWDAEALVEIQGIAVLD</sequence>
<keyword evidence="3" id="KW-1185">Reference proteome</keyword>
<gene>
    <name evidence="2" type="ORF">GCM10009559_76500</name>
</gene>
<comment type="similarity">
    <text evidence="1">Belongs to the RutC family.</text>
</comment>
<dbReference type="CDD" id="cd00448">
    <property type="entry name" value="YjgF_YER057c_UK114_family"/>
    <property type="match status" value="1"/>
</dbReference>
<dbReference type="RefSeq" id="WP_343946755.1">
    <property type="nucleotide sequence ID" value="NZ_BAAAHP010000312.1"/>
</dbReference>
<dbReference type="EMBL" id="BAAAHP010000312">
    <property type="protein sequence ID" value="GAA0907654.1"/>
    <property type="molecule type" value="Genomic_DNA"/>
</dbReference>
<reference evidence="2 3" key="1">
    <citation type="journal article" date="2019" name="Int. J. Syst. Evol. Microbiol.">
        <title>The Global Catalogue of Microorganisms (GCM) 10K type strain sequencing project: providing services to taxonomists for standard genome sequencing and annotation.</title>
        <authorList>
            <consortium name="The Broad Institute Genomics Platform"/>
            <consortium name="The Broad Institute Genome Sequencing Center for Infectious Disease"/>
            <person name="Wu L."/>
            <person name="Ma J."/>
        </authorList>
    </citation>
    <scope>NUCLEOTIDE SEQUENCE [LARGE SCALE GENOMIC DNA]</scope>
    <source>
        <strain evidence="2 3">JCM 11117</strain>
    </source>
</reference>
<accession>A0ABN1NI42</accession>
<name>A0ABN1NI42_9PSEU</name>
<protein>
    <submittedName>
        <fullName evidence="2">RidA family protein</fullName>
    </submittedName>
</protein>
<comment type="caution">
    <text evidence="2">The sequence shown here is derived from an EMBL/GenBank/DDBJ whole genome shotgun (WGS) entry which is preliminary data.</text>
</comment>
<dbReference type="Pfam" id="PF01042">
    <property type="entry name" value="Ribonuc_L-PSP"/>
    <property type="match status" value="1"/>
</dbReference>
<evidence type="ECO:0000313" key="2">
    <source>
        <dbReference type="EMBL" id="GAA0907654.1"/>
    </source>
</evidence>
<evidence type="ECO:0000256" key="1">
    <source>
        <dbReference type="ARBA" id="ARBA00010552"/>
    </source>
</evidence>
<evidence type="ECO:0000313" key="3">
    <source>
        <dbReference type="Proteomes" id="UP001499967"/>
    </source>
</evidence>
<dbReference type="Proteomes" id="UP001499967">
    <property type="component" value="Unassembled WGS sequence"/>
</dbReference>
<dbReference type="InterPro" id="IPR035959">
    <property type="entry name" value="RutC-like_sf"/>
</dbReference>
<dbReference type="InterPro" id="IPR006175">
    <property type="entry name" value="YjgF/YER057c/UK114"/>
</dbReference>
<dbReference type="SUPFAM" id="SSF55298">
    <property type="entry name" value="YjgF-like"/>
    <property type="match status" value="1"/>
</dbReference>
<proteinExistence type="inferred from homology"/>
<dbReference type="Gene3D" id="3.30.1330.40">
    <property type="entry name" value="RutC-like"/>
    <property type="match status" value="1"/>
</dbReference>
<dbReference type="PANTHER" id="PTHR11803:SF58">
    <property type="entry name" value="PROTEIN HMF1-RELATED"/>
    <property type="match status" value="1"/>
</dbReference>
<organism evidence="2 3">
    <name type="scientific">Pseudonocardia zijingensis</name>
    <dbReference type="NCBI Taxonomy" id="153376"/>
    <lineage>
        <taxon>Bacteria</taxon>
        <taxon>Bacillati</taxon>
        <taxon>Actinomycetota</taxon>
        <taxon>Actinomycetes</taxon>
        <taxon>Pseudonocardiales</taxon>
        <taxon>Pseudonocardiaceae</taxon>
        <taxon>Pseudonocardia</taxon>
    </lineage>
</organism>
<dbReference type="PANTHER" id="PTHR11803">
    <property type="entry name" value="2-IMINOBUTANOATE/2-IMINOPROPANOATE DEAMINASE RIDA"/>
    <property type="match status" value="1"/>
</dbReference>